<keyword evidence="4" id="KW-1185">Reference proteome</keyword>
<sequence>MAAPYFRPISDQPGGGRFLAAAHTAGPWDRSQQHGGPPNALAVRAAERCAAAETGRADLRACRIASEFVGPVPVGEVTTAARVARAARSGVLVEVTVGGGGRDCLHSRIWLITDRDTGSVAPLGDPTAGPPTDREPAFGLSFPYSDSIDWHEESGSILVPGPASVWARPRPELVAGEAWTGLQRVAFIGDSASGISAELDWAEWTFLNVDLDVHLARPVEGDWLHMSAITALGPNGSGVARATLSDVYGPVGFTLQTLVLAPHRR</sequence>
<name>A0ABY7JX72_9ACTN</name>
<dbReference type="Proteomes" id="UP001164693">
    <property type="component" value="Chromosome"/>
</dbReference>
<feature type="domain" description="Acyl-CoA thioesterase-like N-terminal HotDog" evidence="1">
    <location>
        <begin position="25"/>
        <end position="111"/>
    </location>
</feature>
<dbReference type="InterPro" id="IPR049449">
    <property type="entry name" value="TesB_ACOT8-like_N"/>
</dbReference>
<gene>
    <name evidence="3" type="ORF">M6B22_00035</name>
</gene>
<proteinExistence type="predicted"/>
<reference evidence="3" key="1">
    <citation type="submission" date="2022-05" db="EMBL/GenBank/DDBJ databases">
        <title>Jatrophihabitans sp. SB3-54 whole genome sequence.</title>
        <authorList>
            <person name="Suh M.K."/>
            <person name="Eom M.K."/>
            <person name="Kim J.S."/>
            <person name="Kim H.S."/>
            <person name="Do H.E."/>
            <person name="Shin Y.K."/>
            <person name="Lee J.-S."/>
        </authorList>
    </citation>
    <scope>NUCLEOTIDE SEQUENCE</scope>
    <source>
        <strain evidence="3">SB3-54</strain>
    </source>
</reference>
<evidence type="ECO:0000259" key="1">
    <source>
        <dbReference type="Pfam" id="PF13622"/>
    </source>
</evidence>
<evidence type="ECO:0000313" key="3">
    <source>
        <dbReference type="EMBL" id="WAX57173.1"/>
    </source>
</evidence>
<dbReference type="InterPro" id="IPR049450">
    <property type="entry name" value="ACOT8-like_C"/>
</dbReference>
<dbReference type="Gene3D" id="2.40.160.210">
    <property type="entry name" value="Acyl-CoA thioesterase, double hotdog domain"/>
    <property type="match status" value="1"/>
</dbReference>
<organism evidence="3 4">
    <name type="scientific">Jatrophihabitans cynanchi</name>
    <dbReference type="NCBI Taxonomy" id="2944128"/>
    <lineage>
        <taxon>Bacteria</taxon>
        <taxon>Bacillati</taxon>
        <taxon>Actinomycetota</taxon>
        <taxon>Actinomycetes</taxon>
        <taxon>Jatrophihabitantales</taxon>
        <taxon>Jatrophihabitantaceae</taxon>
        <taxon>Jatrophihabitans</taxon>
    </lineage>
</organism>
<dbReference type="InterPro" id="IPR042171">
    <property type="entry name" value="Acyl-CoA_hotdog"/>
</dbReference>
<dbReference type="EMBL" id="CP097463">
    <property type="protein sequence ID" value="WAX57173.1"/>
    <property type="molecule type" value="Genomic_DNA"/>
</dbReference>
<dbReference type="Pfam" id="PF20789">
    <property type="entry name" value="4HBT_3C"/>
    <property type="match status" value="1"/>
</dbReference>
<protein>
    <submittedName>
        <fullName evidence="3">Thioesterase family protein</fullName>
    </submittedName>
</protein>
<evidence type="ECO:0000313" key="4">
    <source>
        <dbReference type="Proteomes" id="UP001164693"/>
    </source>
</evidence>
<dbReference type="RefSeq" id="WP_269443711.1">
    <property type="nucleotide sequence ID" value="NZ_CP097463.1"/>
</dbReference>
<dbReference type="SUPFAM" id="SSF54637">
    <property type="entry name" value="Thioesterase/thiol ester dehydrase-isomerase"/>
    <property type="match status" value="1"/>
</dbReference>
<dbReference type="InterPro" id="IPR029069">
    <property type="entry name" value="HotDog_dom_sf"/>
</dbReference>
<accession>A0ABY7JX72</accession>
<evidence type="ECO:0000259" key="2">
    <source>
        <dbReference type="Pfam" id="PF20789"/>
    </source>
</evidence>
<dbReference type="Pfam" id="PF13622">
    <property type="entry name" value="4HBT_3"/>
    <property type="match status" value="1"/>
</dbReference>
<feature type="domain" description="Acyl-CoA thioesterase-like C-terminal" evidence="2">
    <location>
        <begin position="134"/>
        <end position="259"/>
    </location>
</feature>